<protein>
    <submittedName>
        <fullName evidence="1">Uncharacterized protein</fullName>
    </submittedName>
</protein>
<dbReference type="EMBL" id="GBXM01003248">
    <property type="protein sequence ID" value="JAI05330.1"/>
    <property type="molecule type" value="Transcribed_RNA"/>
</dbReference>
<sequence>MAEQWSLTERIGVLWQQMHLAVWVALTRQTQLIETGIIKWIWDNAAATFSHRNQTRANQSTLMRKRNSPDCGW</sequence>
<evidence type="ECO:0000313" key="1">
    <source>
        <dbReference type="EMBL" id="JAI05330.1"/>
    </source>
</evidence>
<organism evidence="1">
    <name type="scientific">Anguilla anguilla</name>
    <name type="common">European freshwater eel</name>
    <name type="synonym">Muraena anguilla</name>
    <dbReference type="NCBI Taxonomy" id="7936"/>
    <lineage>
        <taxon>Eukaryota</taxon>
        <taxon>Metazoa</taxon>
        <taxon>Chordata</taxon>
        <taxon>Craniata</taxon>
        <taxon>Vertebrata</taxon>
        <taxon>Euteleostomi</taxon>
        <taxon>Actinopterygii</taxon>
        <taxon>Neopterygii</taxon>
        <taxon>Teleostei</taxon>
        <taxon>Anguilliformes</taxon>
        <taxon>Anguillidae</taxon>
        <taxon>Anguilla</taxon>
    </lineage>
</organism>
<reference evidence="1" key="1">
    <citation type="submission" date="2014-11" db="EMBL/GenBank/DDBJ databases">
        <authorList>
            <person name="Amaro Gonzalez C."/>
        </authorList>
    </citation>
    <scope>NUCLEOTIDE SEQUENCE</scope>
</reference>
<accession>A0A0E9XRS8</accession>
<dbReference type="AlphaFoldDB" id="A0A0E9XRS8"/>
<name>A0A0E9XRS8_ANGAN</name>
<reference evidence="1" key="2">
    <citation type="journal article" date="2015" name="Fish Shellfish Immunol.">
        <title>Early steps in the European eel (Anguilla anguilla)-Vibrio vulnificus interaction in the gills: Role of the RtxA13 toxin.</title>
        <authorList>
            <person name="Callol A."/>
            <person name="Pajuelo D."/>
            <person name="Ebbesson L."/>
            <person name="Teles M."/>
            <person name="MacKenzie S."/>
            <person name="Amaro C."/>
        </authorList>
    </citation>
    <scope>NUCLEOTIDE SEQUENCE</scope>
</reference>
<proteinExistence type="predicted"/>